<gene>
    <name evidence="1" type="ORF">HDG69_002520</name>
</gene>
<keyword evidence="2" id="KW-1185">Reference proteome</keyword>
<proteinExistence type="predicted"/>
<dbReference type="Gene3D" id="1.20.1440.20">
    <property type="entry name" value="LemA-like domain"/>
    <property type="match status" value="1"/>
</dbReference>
<protein>
    <recommendedName>
        <fullName evidence="3">Secreted protein</fullName>
    </recommendedName>
</protein>
<evidence type="ECO:0000313" key="2">
    <source>
        <dbReference type="Proteomes" id="UP000757540"/>
    </source>
</evidence>
<organism evidence="1 2">
    <name type="scientific">Isoptericola halotolerans</name>
    <dbReference type="NCBI Taxonomy" id="300560"/>
    <lineage>
        <taxon>Bacteria</taxon>
        <taxon>Bacillati</taxon>
        <taxon>Actinomycetota</taxon>
        <taxon>Actinomycetes</taxon>
        <taxon>Micrococcales</taxon>
        <taxon>Promicromonosporaceae</taxon>
        <taxon>Isoptericola</taxon>
    </lineage>
</organism>
<dbReference type="Proteomes" id="UP000757540">
    <property type="component" value="Unassembled WGS sequence"/>
</dbReference>
<comment type="caution">
    <text evidence="1">The sequence shown here is derived from an EMBL/GenBank/DDBJ whole genome shotgun (WGS) entry which is preliminary data.</text>
</comment>
<name>A0ABX2A5E8_9MICO</name>
<dbReference type="RefSeq" id="WP_171784175.1">
    <property type="nucleotide sequence ID" value="NZ_BAAAML010000005.1"/>
</dbReference>
<reference evidence="1 2" key="1">
    <citation type="submission" date="2020-05" db="EMBL/GenBank/DDBJ databases">
        <title>Genomic Encyclopedia of Type Strains, Phase III (KMG-III): the genomes of soil and plant-associated and newly described type strains.</title>
        <authorList>
            <person name="Whitman W."/>
        </authorList>
    </citation>
    <scope>NUCLEOTIDE SEQUENCE [LARGE SCALE GENOMIC DNA]</scope>
    <source>
        <strain evidence="1 2">KCTC 19046</strain>
    </source>
</reference>
<evidence type="ECO:0008006" key="3">
    <source>
        <dbReference type="Google" id="ProtNLM"/>
    </source>
</evidence>
<evidence type="ECO:0000313" key="1">
    <source>
        <dbReference type="EMBL" id="NOV97935.1"/>
    </source>
</evidence>
<dbReference type="InterPro" id="IPR023353">
    <property type="entry name" value="LemA-like_dom_sf"/>
</dbReference>
<accession>A0ABX2A5E8</accession>
<sequence length="208" mass="22547">MSWSEAALLTVVLLGLALWWVWVAASRLDRLHHKVVASRLALQAQLDRRVRTSLDLASSGLLDPASSVLVADAAFAVTATVERSGEQDGPAETVDGVPSPAEAFALTGLPVERERAESALSVTLRSVLEDAEAVSGLRASVPGDELVDDLAASWYRAQLARRFHNEAVAQAQRARRPRRARWLRLAGRAPWPQTVELDDQMPDGIDGV</sequence>
<dbReference type="EMBL" id="JABEZU010000003">
    <property type="protein sequence ID" value="NOV97935.1"/>
    <property type="molecule type" value="Genomic_DNA"/>
</dbReference>